<dbReference type="GO" id="GO:0016810">
    <property type="term" value="F:hydrolase activity, acting on carbon-nitrogen (but not peptide) bonds"/>
    <property type="evidence" value="ECO:0007669"/>
    <property type="project" value="InterPro"/>
</dbReference>
<dbReference type="Gene3D" id="3.20.20.140">
    <property type="entry name" value="Metal-dependent hydrolases"/>
    <property type="match status" value="1"/>
</dbReference>
<dbReference type="AlphaFoldDB" id="A0A7V8FV87"/>
<comment type="caution">
    <text evidence="1">The sequence shown here is derived from an EMBL/GenBank/DDBJ whole genome shotgun (WGS) entry which is preliminary data.</text>
</comment>
<organism evidence="1 2">
    <name type="scientific">Herbaspirillum frisingense</name>
    <dbReference type="NCBI Taxonomy" id="92645"/>
    <lineage>
        <taxon>Bacteria</taxon>
        <taxon>Pseudomonadati</taxon>
        <taxon>Pseudomonadota</taxon>
        <taxon>Betaproteobacteria</taxon>
        <taxon>Burkholderiales</taxon>
        <taxon>Oxalobacteraceae</taxon>
        <taxon>Herbaspirillum</taxon>
    </lineage>
</organism>
<evidence type="ECO:0008006" key="3">
    <source>
        <dbReference type="Google" id="ProtNLM"/>
    </source>
</evidence>
<evidence type="ECO:0000313" key="1">
    <source>
        <dbReference type="EMBL" id="KAF1042112.1"/>
    </source>
</evidence>
<dbReference type="SUPFAM" id="SSF51338">
    <property type="entry name" value="Composite domain of metallo-dependent hydrolases"/>
    <property type="match status" value="1"/>
</dbReference>
<reference evidence="2" key="1">
    <citation type="journal article" date="2020" name="MBio">
        <title>Horizontal gene transfer to a defensive symbiont with a reduced genome amongst a multipartite beetle microbiome.</title>
        <authorList>
            <person name="Waterworth S.C."/>
            <person name="Florez L.V."/>
            <person name="Rees E.R."/>
            <person name="Hertweck C."/>
            <person name="Kaltenpoth M."/>
            <person name="Kwan J.C."/>
        </authorList>
    </citation>
    <scope>NUCLEOTIDE SEQUENCE [LARGE SCALE GENOMIC DNA]</scope>
</reference>
<dbReference type="Gene3D" id="2.30.40.10">
    <property type="entry name" value="Urease, subunit C, domain 1"/>
    <property type="match status" value="1"/>
</dbReference>
<gene>
    <name evidence="1" type="ORF">GAK35_02909</name>
</gene>
<dbReference type="Proteomes" id="UP000462435">
    <property type="component" value="Unassembled WGS sequence"/>
</dbReference>
<protein>
    <recommendedName>
        <fullName evidence="3">Amidohydrolase family protein</fullName>
    </recommendedName>
</protein>
<sequence>MADRLFAQAVSGGALATGRRVAGLLAGQRADFAVLDGEDVNLANRAPDQLLSALVFCEHEDNPVRDVYVGGRQVVAAGHHALEGSARAAYRATVSELLKD</sequence>
<accession>A0A7V8FV87</accession>
<evidence type="ECO:0000313" key="2">
    <source>
        <dbReference type="Proteomes" id="UP000462435"/>
    </source>
</evidence>
<name>A0A7V8FV87_9BURK</name>
<dbReference type="InterPro" id="IPR011059">
    <property type="entry name" value="Metal-dep_hydrolase_composite"/>
</dbReference>
<proteinExistence type="predicted"/>
<dbReference type="EMBL" id="WNDX01000094">
    <property type="protein sequence ID" value="KAF1042112.1"/>
    <property type="molecule type" value="Genomic_DNA"/>
</dbReference>